<gene>
    <name evidence="2" type="ORF">ACAOBT_LOCUS2655</name>
</gene>
<dbReference type="AlphaFoldDB" id="A0A9P0JRD5"/>
<comment type="caution">
    <text evidence="2">The sequence shown here is derived from an EMBL/GenBank/DDBJ whole genome shotgun (WGS) entry which is preliminary data.</text>
</comment>
<name>A0A9P0JRD5_ACAOB</name>
<accession>A0A9P0JRD5</accession>
<reference evidence="2" key="1">
    <citation type="submission" date="2022-03" db="EMBL/GenBank/DDBJ databases">
        <authorList>
            <person name="Sayadi A."/>
        </authorList>
    </citation>
    <scope>NUCLEOTIDE SEQUENCE</scope>
</reference>
<feature type="compositionally biased region" description="Polar residues" evidence="1">
    <location>
        <begin position="1"/>
        <end position="12"/>
    </location>
</feature>
<sequence>MMSTVDNGSTEGLSRHGRRLSPLMNATSNRSGRSTHNLCCLLLQPFRGLAAFRCSKILPCSLYPRNTEEAADDVDVPWVKEGIPRPNFPFTSDPGIKVPDISSDNILEIFELFMDQHLTNLVVEETNR</sequence>
<evidence type="ECO:0000313" key="2">
    <source>
        <dbReference type="EMBL" id="CAH1958460.1"/>
    </source>
</evidence>
<protein>
    <submittedName>
        <fullName evidence="2">Uncharacterized protein</fullName>
    </submittedName>
</protein>
<evidence type="ECO:0000313" key="3">
    <source>
        <dbReference type="Proteomes" id="UP001152888"/>
    </source>
</evidence>
<organism evidence="2 3">
    <name type="scientific">Acanthoscelides obtectus</name>
    <name type="common">Bean weevil</name>
    <name type="synonym">Bruchus obtectus</name>
    <dbReference type="NCBI Taxonomy" id="200917"/>
    <lineage>
        <taxon>Eukaryota</taxon>
        <taxon>Metazoa</taxon>
        <taxon>Ecdysozoa</taxon>
        <taxon>Arthropoda</taxon>
        <taxon>Hexapoda</taxon>
        <taxon>Insecta</taxon>
        <taxon>Pterygota</taxon>
        <taxon>Neoptera</taxon>
        <taxon>Endopterygota</taxon>
        <taxon>Coleoptera</taxon>
        <taxon>Polyphaga</taxon>
        <taxon>Cucujiformia</taxon>
        <taxon>Chrysomeloidea</taxon>
        <taxon>Chrysomelidae</taxon>
        <taxon>Bruchinae</taxon>
        <taxon>Bruchini</taxon>
        <taxon>Acanthoscelides</taxon>
    </lineage>
</organism>
<dbReference type="Proteomes" id="UP001152888">
    <property type="component" value="Unassembled WGS sequence"/>
</dbReference>
<proteinExistence type="predicted"/>
<feature type="region of interest" description="Disordered" evidence="1">
    <location>
        <begin position="1"/>
        <end position="32"/>
    </location>
</feature>
<dbReference type="EMBL" id="CAKOFQ010006677">
    <property type="protein sequence ID" value="CAH1958460.1"/>
    <property type="molecule type" value="Genomic_DNA"/>
</dbReference>
<evidence type="ECO:0000256" key="1">
    <source>
        <dbReference type="SAM" id="MobiDB-lite"/>
    </source>
</evidence>
<dbReference type="OrthoDB" id="10494313at2759"/>
<keyword evidence="3" id="KW-1185">Reference proteome</keyword>